<dbReference type="InterPro" id="IPR016064">
    <property type="entry name" value="NAD/diacylglycerol_kinase_sf"/>
</dbReference>
<dbReference type="InterPro" id="IPR000756">
    <property type="entry name" value="Diacylglycerol_kin_accessory"/>
</dbReference>
<keyword evidence="2 6" id="KW-0808">Transferase</keyword>
<evidence type="ECO:0000256" key="1">
    <source>
        <dbReference type="ARBA" id="ARBA00009280"/>
    </source>
</evidence>
<dbReference type="GO" id="GO:0004143">
    <property type="term" value="F:ATP-dependent diacylglycerol kinase activity"/>
    <property type="evidence" value="ECO:0007669"/>
    <property type="project" value="UniProtKB-EC"/>
</dbReference>
<dbReference type="Gene3D" id="2.60.200.40">
    <property type="match status" value="1"/>
</dbReference>
<dbReference type="SMART" id="SM00045">
    <property type="entry name" value="DAGKa"/>
    <property type="match status" value="1"/>
</dbReference>
<protein>
    <recommendedName>
        <fullName evidence="6">Diacylglycerol kinase</fullName>
        <shortName evidence="6">DAG kinase</shortName>
        <ecNumber evidence="6">2.7.1.107</ecNumber>
    </recommendedName>
</protein>
<keyword evidence="3 6" id="KW-0547">Nucleotide-binding</keyword>
<evidence type="ECO:0000256" key="6">
    <source>
        <dbReference type="RuleBase" id="RU361128"/>
    </source>
</evidence>
<dbReference type="EMBL" id="HBIJ01000592">
    <property type="protein sequence ID" value="CAE0359720.1"/>
    <property type="molecule type" value="Transcribed_RNA"/>
</dbReference>
<dbReference type="Pfam" id="PF00609">
    <property type="entry name" value="DAGK_acc"/>
    <property type="match status" value="1"/>
</dbReference>
<evidence type="ECO:0000256" key="2">
    <source>
        <dbReference type="ARBA" id="ARBA00022679"/>
    </source>
</evidence>
<evidence type="ECO:0000259" key="8">
    <source>
        <dbReference type="PROSITE" id="PS50146"/>
    </source>
</evidence>
<dbReference type="InterPro" id="IPR017438">
    <property type="entry name" value="ATP-NAD_kinase_N"/>
</dbReference>
<dbReference type="AlphaFoldDB" id="A0A7S3NH12"/>
<dbReference type="Gene3D" id="3.40.50.10330">
    <property type="entry name" value="Probable inorganic polyphosphate/atp-NAD kinase, domain 1"/>
    <property type="match status" value="1"/>
</dbReference>
<reference evidence="9" key="1">
    <citation type="submission" date="2021-01" db="EMBL/GenBank/DDBJ databases">
        <authorList>
            <person name="Corre E."/>
            <person name="Pelletier E."/>
            <person name="Niang G."/>
            <person name="Scheremetjew M."/>
            <person name="Finn R."/>
            <person name="Kale V."/>
            <person name="Holt S."/>
            <person name="Cochrane G."/>
            <person name="Meng A."/>
            <person name="Brown T."/>
            <person name="Cohen L."/>
        </authorList>
    </citation>
    <scope>NUCLEOTIDE SEQUENCE</scope>
    <source>
        <strain evidence="9">CCMP1510</strain>
    </source>
</reference>
<dbReference type="InterPro" id="IPR001206">
    <property type="entry name" value="Diacylglycerol_kinase_cat_dom"/>
</dbReference>
<feature type="compositionally biased region" description="Acidic residues" evidence="7">
    <location>
        <begin position="263"/>
        <end position="274"/>
    </location>
</feature>
<proteinExistence type="inferred from homology"/>
<keyword evidence="4 6" id="KW-0418">Kinase</keyword>
<dbReference type="GO" id="GO:0005524">
    <property type="term" value="F:ATP binding"/>
    <property type="evidence" value="ECO:0007669"/>
    <property type="project" value="UniProtKB-KW"/>
</dbReference>
<evidence type="ECO:0000256" key="3">
    <source>
        <dbReference type="ARBA" id="ARBA00022741"/>
    </source>
</evidence>
<organism evidence="9">
    <name type="scientific">Aureoumbra lagunensis</name>
    <dbReference type="NCBI Taxonomy" id="44058"/>
    <lineage>
        <taxon>Eukaryota</taxon>
        <taxon>Sar</taxon>
        <taxon>Stramenopiles</taxon>
        <taxon>Ochrophyta</taxon>
        <taxon>Pelagophyceae</taxon>
        <taxon>Pelagomonadales</taxon>
        <taxon>Aureoumbra</taxon>
    </lineage>
</organism>
<accession>A0A7S3NH12</accession>
<feature type="region of interest" description="Disordered" evidence="7">
    <location>
        <begin position="240"/>
        <end position="277"/>
    </location>
</feature>
<evidence type="ECO:0000256" key="5">
    <source>
        <dbReference type="ARBA" id="ARBA00022840"/>
    </source>
</evidence>
<name>A0A7S3NH12_9STRA</name>
<evidence type="ECO:0000256" key="4">
    <source>
        <dbReference type="ARBA" id="ARBA00022777"/>
    </source>
</evidence>
<sequence length="508" mass="55762">MNVLVFCNAKSGGGCGGQVLSAFQKELGAECVFDLGQIKPEDVLSSPEVLAKAKSGLRLIVCGGDGTMTWIMASIDAVKEKKGLDSKRYRVSIATMPLGTGNDLSRILGWGGKFRSACLKAKPWLEEVCSAETKRLDRWLACVMPSAEHQHDASGIPTIPEVFSVHEYDTKPLGGPRHELISRGLHYTESFARYSEEMLIQHDQEMRSMPSLNDRPFSEASDTGKKFDRNFLQVIEEDERRESINIDNQQNLEENDNEKKNEEDDFSDQGEEDASSAMSFDDRGRALIDSHVVPSESVLKNGSTWRSYDGTLSNYISFGVDAAGAYAFHSARRAHPKRFSSRLKNQLLYAWLGLQATGGCCGCDGPPPELPAVLELSLCDPNGQWTKIQLPQGCRGLIVLNLQSYAGGRDLWGHTSSFRKPNDADGLLELVTTTSIFDLATKLVTTNGFGGHARRLCQASEIRIRLTTTIHMQIDGEPWIQPPATVHIKAIGQADVLCRSSSAGCCAN</sequence>
<keyword evidence="5 6" id="KW-0067">ATP-binding</keyword>
<dbReference type="GO" id="GO:0007200">
    <property type="term" value="P:phospholipase C-activating G protein-coupled receptor signaling pathway"/>
    <property type="evidence" value="ECO:0007669"/>
    <property type="project" value="InterPro"/>
</dbReference>
<dbReference type="PANTHER" id="PTHR11255:SF80">
    <property type="entry name" value="EYE-SPECIFIC DIACYLGLYCEROL KINASE"/>
    <property type="match status" value="1"/>
</dbReference>
<comment type="similarity">
    <text evidence="1 6">Belongs to the eukaryotic diacylglycerol kinase family.</text>
</comment>
<feature type="domain" description="DAGKc" evidence="8">
    <location>
        <begin position="1"/>
        <end position="145"/>
    </location>
</feature>
<dbReference type="GO" id="GO:0016020">
    <property type="term" value="C:membrane"/>
    <property type="evidence" value="ECO:0007669"/>
    <property type="project" value="TreeGrafter"/>
</dbReference>
<dbReference type="SUPFAM" id="SSF111331">
    <property type="entry name" value="NAD kinase/diacylglycerol kinase-like"/>
    <property type="match status" value="1"/>
</dbReference>
<evidence type="ECO:0000313" key="9">
    <source>
        <dbReference type="EMBL" id="CAE0359720.1"/>
    </source>
</evidence>
<dbReference type="PROSITE" id="PS50146">
    <property type="entry name" value="DAGK"/>
    <property type="match status" value="1"/>
</dbReference>
<gene>
    <name evidence="9" type="ORF">ALAG00032_LOCUS449</name>
</gene>
<dbReference type="EC" id="2.7.1.107" evidence="6"/>
<evidence type="ECO:0000256" key="7">
    <source>
        <dbReference type="SAM" id="MobiDB-lite"/>
    </source>
</evidence>
<dbReference type="InterPro" id="IPR037607">
    <property type="entry name" value="DGK"/>
</dbReference>
<dbReference type="PANTHER" id="PTHR11255">
    <property type="entry name" value="DIACYLGLYCEROL KINASE"/>
    <property type="match status" value="1"/>
</dbReference>
<dbReference type="SMART" id="SM00046">
    <property type="entry name" value="DAGKc"/>
    <property type="match status" value="1"/>
</dbReference>
<comment type="catalytic activity">
    <reaction evidence="6">
        <text>a 1,2-diacyl-sn-glycerol + ATP = a 1,2-diacyl-sn-glycero-3-phosphate + ADP + H(+)</text>
        <dbReference type="Rhea" id="RHEA:10272"/>
        <dbReference type="ChEBI" id="CHEBI:15378"/>
        <dbReference type="ChEBI" id="CHEBI:17815"/>
        <dbReference type="ChEBI" id="CHEBI:30616"/>
        <dbReference type="ChEBI" id="CHEBI:58608"/>
        <dbReference type="ChEBI" id="CHEBI:456216"/>
        <dbReference type="EC" id="2.7.1.107"/>
    </reaction>
</comment>
<dbReference type="Pfam" id="PF00781">
    <property type="entry name" value="DAGK_cat"/>
    <property type="match status" value="1"/>
</dbReference>